<keyword evidence="3" id="KW-0813">Transport</keyword>
<evidence type="ECO:0000256" key="6">
    <source>
        <dbReference type="ARBA" id="ARBA00022989"/>
    </source>
</evidence>
<comment type="similarity">
    <text evidence="2">Belongs to the sodium:solute symporter (SSF) (TC 2.A.21) family.</text>
</comment>
<dbReference type="Pfam" id="PF00474">
    <property type="entry name" value="SSF"/>
    <property type="match status" value="1"/>
</dbReference>
<feature type="transmembrane region" description="Helical" evidence="11">
    <location>
        <begin position="708"/>
        <end position="729"/>
    </location>
</feature>
<keyword evidence="14" id="KW-1185">Reference proteome</keyword>
<dbReference type="PROSITE" id="PS50283">
    <property type="entry name" value="NA_SOLUT_SYMP_3"/>
    <property type="match status" value="1"/>
</dbReference>
<dbReference type="InterPro" id="IPR038377">
    <property type="entry name" value="Na/Glc_symporter_sf"/>
</dbReference>
<keyword evidence="12" id="KW-0732">Signal</keyword>
<feature type="transmembrane region" description="Helical" evidence="11">
    <location>
        <begin position="434"/>
        <end position="454"/>
    </location>
</feature>
<evidence type="ECO:0000256" key="11">
    <source>
        <dbReference type="SAM" id="Phobius"/>
    </source>
</evidence>
<keyword evidence="5 11" id="KW-0812">Transmembrane</keyword>
<comment type="subcellular location">
    <subcellularLocation>
        <location evidence="1">Cell membrane</location>
        <topology evidence="1">Multi-pass membrane protein</topology>
    </subcellularLocation>
</comment>
<feature type="transmembrane region" description="Helical" evidence="11">
    <location>
        <begin position="619"/>
        <end position="642"/>
    </location>
</feature>
<organism evidence="13 14">
    <name type="scientific">Sedimentisphaera salicampi</name>
    <dbReference type="NCBI Taxonomy" id="1941349"/>
    <lineage>
        <taxon>Bacteria</taxon>
        <taxon>Pseudomonadati</taxon>
        <taxon>Planctomycetota</taxon>
        <taxon>Phycisphaerae</taxon>
        <taxon>Sedimentisphaerales</taxon>
        <taxon>Sedimentisphaeraceae</taxon>
        <taxon>Sedimentisphaera</taxon>
    </lineage>
</organism>
<dbReference type="PANTHER" id="PTHR42985">
    <property type="entry name" value="SODIUM-COUPLED MONOCARBOXYLATE TRANSPORTER"/>
    <property type="match status" value="1"/>
</dbReference>
<feature type="transmembrane region" description="Helical" evidence="11">
    <location>
        <begin position="844"/>
        <end position="864"/>
    </location>
</feature>
<dbReference type="GO" id="GO:0005886">
    <property type="term" value="C:plasma membrane"/>
    <property type="evidence" value="ECO:0007669"/>
    <property type="project" value="UniProtKB-SubCell"/>
</dbReference>
<dbReference type="InterPro" id="IPR051163">
    <property type="entry name" value="Sodium:Solute_Symporter_SSF"/>
</dbReference>
<feature type="transmembrane region" description="Helical" evidence="11">
    <location>
        <begin position="507"/>
        <end position="529"/>
    </location>
</feature>
<dbReference type="AlphaFoldDB" id="A0A1W6LK43"/>
<dbReference type="KEGG" id="pbp:STSP1_00543"/>
<evidence type="ECO:0000313" key="14">
    <source>
        <dbReference type="Proteomes" id="UP000193334"/>
    </source>
</evidence>
<feature type="transmembrane region" description="Helical" evidence="11">
    <location>
        <begin position="663"/>
        <end position="688"/>
    </location>
</feature>
<evidence type="ECO:0000256" key="10">
    <source>
        <dbReference type="ARBA" id="ARBA00023201"/>
    </source>
</evidence>
<evidence type="ECO:0000256" key="9">
    <source>
        <dbReference type="ARBA" id="ARBA00023136"/>
    </source>
</evidence>
<feature type="transmembrane region" description="Helical" evidence="11">
    <location>
        <begin position="574"/>
        <end position="599"/>
    </location>
</feature>
<dbReference type="CDD" id="cd11495">
    <property type="entry name" value="SLC5sbd_NIS-like_u3"/>
    <property type="match status" value="1"/>
</dbReference>
<evidence type="ECO:0000313" key="13">
    <source>
        <dbReference type="EMBL" id="ARN56170.1"/>
    </source>
</evidence>
<feature type="transmembrane region" description="Helical" evidence="11">
    <location>
        <begin position="795"/>
        <end position="815"/>
    </location>
</feature>
<accession>A0A1W6LK43</accession>
<gene>
    <name evidence="13" type="primary">sglT_5</name>
    <name evidence="13" type="ORF">STSP1_00543</name>
</gene>
<dbReference type="PANTHER" id="PTHR42985:SF40">
    <property type="entry name" value="LD47995P-RELATED"/>
    <property type="match status" value="1"/>
</dbReference>
<dbReference type="PROSITE" id="PS51257">
    <property type="entry name" value="PROKAR_LIPOPROTEIN"/>
    <property type="match status" value="1"/>
</dbReference>
<dbReference type="InterPro" id="IPR015915">
    <property type="entry name" value="Kelch-typ_b-propeller"/>
</dbReference>
<dbReference type="InterPro" id="IPR056734">
    <property type="entry name" value="NANM"/>
</dbReference>
<keyword evidence="6 11" id="KW-1133">Transmembrane helix</keyword>
<dbReference type="Gene3D" id="2.120.10.80">
    <property type="entry name" value="Kelch-type beta propeller"/>
    <property type="match status" value="1"/>
</dbReference>
<protein>
    <submittedName>
        <fullName evidence="13">Na(+)/glucose symporter</fullName>
    </submittedName>
</protein>
<evidence type="ECO:0000256" key="1">
    <source>
        <dbReference type="ARBA" id="ARBA00004651"/>
    </source>
</evidence>
<feature type="transmembrane region" description="Helical" evidence="11">
    <location>
        <begin position="822"/>
        <end position="838"/>
    </location>
</feature>
<evidence type="ECO:0000256" key="5">
    <source>
        <dbReference type="ARBA" id="ARBA00022692"/>
    </source>
</evidence>
<name>A0A1W6LK43_9BACT</name>
<evidence type="ECO:0000256" key="2">
    <source>
        <dbReference type="ARBA" id="ARBA00006434"/>
    </source>
</evidence>
<proteinExistence type="inferred from homology"/>
<dbReference type="RefSeq" id="WP_226997497.1">
    <property type="nucleotide sequence ID" value="NZ_CP021023.1"/>
</dbReference>
<dbReference type="STRING" id="1941349.STSP1_00543"/>
<dbReference type="GO" id="GO:0006814">
    <property type="term" value="P:sodium ion transport"/>
    <property type="evidence" value="ECO:0007669"/>
    <property type="project" value="UniProtKB-KW"/>
</dbReference>
<keyword evidence="9 11" id="KW-0472">Membrane</keyword>
<evidence type="ECO:0000256" key="3">
    <source>
        <dbReference type="ARBA" id="ARBA00022448"/>
    </source>
</evidence>
<dbReference type="InterPro" id="IPR001734">
    <property type="entry name" value="Na/solute_symporter"/>
</dbReference>
<dbReference type="Gene3D" id="1.20.1730.10">
    <property type="entry name" value="Sodium/glucose cotransporter"/>
    <property type="match status" value="1"/>
</dbReference>
<dbReference type="NCBIfam" id="TIGR00813">
    <property type="entry name" value="sss"/>
    <property type="match status" value="1"/>
</dbReference>
<reference evidence="14" key="1">
    <citation type="submission" date="2017-04" db="EMBL/GenBank/DDBJ databases">
        <title>Comparative genomics and description of representatives of a novel lineage of planctomycetes thriving in anoxic sediments.</title>
        <authorList>
            <person name="Spring S."/>
            <person name="Bunk B."/>
            <person name="Sproer C."/>
        </authorList>
    </citation>
    <scope>NUCLEOTIDE SEQUENCE [LARGE SCALE GENOMIC DNA]</scope>
    <source>
        <strain evidence="14">ST-PulAB-D4</strain>
    </source>
</reference>
<evidence type="ECO:0000256" key="4">
    <source>
        <dbReference type="ARBA" id="ARBA00022475"/>
    </source>
</evidence>
<keyword evidence="7" id="KW-0915">Sodium</keyword>
<feature type="transmembrane region" description="Helical" evidence="11">
    <location>
        <begin position="541"/>
        <end position="562"/>
    </location>
</feature>
<dbReference type="Proteomes" id="UP000193334">
    <property type="component" value="Chromosome"/>
</dbReference>
<dbReference type="EMBL" id="CP021023">
    <property type="protein sequence ID" value="ARN56170.1"/>
    <property type="molecule type" value="Genomic_DNA"/>
</dbReference>
<dbReference type="GO" id="GO:0015293">
    <property type="term" value="F:symporter activity"/>
    <property type="evidence" value="ECO:0007669"/>
    <property type="project" value="TreeGrafter"/>
</dbReference>
<feature type="signal peptide" evidence="12">
    <location>
        <begin position="1"/>
        <end position="21"/>
    </location>
</feature>
<feature type="transmembrane region" description="Helical" evidence="11">
    <location>
        <begin position="466"/>
        <end position="487"/>
    </location>
</feature>
<evidence type="ECO:0000256" key="7">
    <source>
        <dbReference type="ARBA" id="ARBA00023053"/>
    </source>
</evidence>
<feature type="chain" id="PRO_5010859380" evidence="12">
    <location>
        <begin position="22"/>
        <end position="886"/>
    </location>
</feature>
<sequence length="886" mass="97340" precursor="true">MKIIAKVMFVFVFLFSLACFAAEENSISPEYMDWTELPDLPDSLGRAGMFSGVHNDALILAGGANFPKPIWESDKQWHKDIYVLTKDPESESGFQWHNGFELSRPLAYGASVSTEHGVVCMGGNDSKRAYSDVFLLSWNPQSNSIEKQELPSLPSRCVYGDAAKIGSKIYFAGGTTGSGLETAMNNFWCLDLSQVDEPENLSWQKLPPWPGMPRAFNITASQHNGRTNCIYVMSGRCSGEDGKAKFLKDVYEFNPLVYDPAQYNSETQNYNGPIDPWRKRKSLPNCIMAGTAIGVGQSHIFAFGGADGTYWGRENELKDEHPGFPERMYVYHTITDTWVESGSLPANQVTTNAVRWGDDPVNDPIIIPSGEVRPRVRSPKLYSGTPVQLKKAIGWIDLSTIVIYLGLILGVGVFFSFRNKNSNDYFRGGQRVPWFVAGLSIFATMLSSITFIAIPAKAFMTDWVYFWVNMCAVVLAPLVIIFFLPFFRKIDATSAYEYLEKRFNRFVRLFASASFIFFQIGRMAVVMYLPALALAAITPLSQIQCIMAIGVLSLIYCTMGGLEAVVWTDAIQTFILLGGAFLSFTLIINGIEGGFGGFIETASADNKFHLVNWDFSSVSFATTALWVVVLGGLGQQLVPYSSDMAVVQRYMSVSSMKFAKKSIWTNSITIIPASILFFGVGTALFVFYKDNPAQLDPTFKNDAVFPLFIARELPVGIAGLVVAGVFAAAQSTVSTSMNSTATAFVTDFIRPFNLLKGEKAFLRLGRIMTFTFGLLGVVLALMFATSDIKSLWDMFMTILGLMGGVMCGLFCLGIFTTRANGGGAVIGAVLGASGLYWVQKATDVHLLLYGTIGIVLCVVIGYAASLFMPKTPEKTEGLTIHTLEPK</sequence>
<keyword evidence="8" id="KW-0406">Ion transport</keyword>
<keyword evidence="4" id="KW-1003">Cell membrane</keyword>
<evidence type="ECO:0000256" key="12">
    <source>
        <dbReference type="SAM" id="SignalP"/>
    </source>
</evidence>
<dbReference type="Pfam" id="PF24996">
    <property type="entry name" value="NANM"/>
    <property type="match status" value="1"/>
</dbReference>
<keyword evidence="10" id="KW-0739">Sodium transport</keyword>
<evidence type="ECO:0000256" key="8">
    <source>
        <dbReference type="ARBA" id="ARBA00023065"/>
    </source>
</evidence>
<dbReference type="SUPFAM" id="SSF117281">
    <property type="entry name" value="Kelch motif"/>
    <property type="match status" value="1"/>
</dbReference>
<feature type="transmembrane region" description="Helical" evidence="11">
    <location>
        <begin position="764"/>
        <end position="783"/>
    </location>
</feature>
<feature type="transmembrane region" description="Helical" evidence="11">
    <location>
        <begin position="392"/>
        <end position="414"/>
    </location>
</feature>